<dbReference type="EC" id="3.5.1.89" evidence="2"/>
<dbReference type="PANTHER" id="PTHR12993:SF11">
    <property type="entry name" value="N-ACETYLGLUCOSAMINYL-PHOSPHATIDYLINOSITOL DE-N-ACETYLASE"/>
    <property type="match status" value="1"/>
</dbReference>
<evidence type="ECO:0000313" key="3">
    <source>
        <dbReference type="EMBL" id="CAK9435722.1"/>
    </source>
</evidence>
<protein>
    <recommendedName>
        <fullName evidence="2">N-acetylglucosaminylphosphatidylinositol deacetylase</fullName>
        <ecNumber evidence="2">3.5.1.89</ecNumber>
    </recommendedName>
</protein>
<evidence type="ECO:0000256" key="2">
    <source>
        <dbReference type="ARBA" id="ARBA00012176"/>
    </source>
</evidence>
<comment type="similarity">
    <text evidence="1">Belongs to the PIGL family.</text>
</comment>
<dbReference type="EMBL" id="OZ022405">
    <property type="protein sequence ID" value="CAK9435722.1"/>
    <property type="molecule type" value="Genomic_DNA"/>
</dbReference>
<evidence type="ECO:0000256" key="1">
    <source>
        <dbReference type="ARBA" id="ARBA00006066"/>
    </source>
</evidence>
<organism evidence="3 4">
    <name type="scientific">Lodderomyces beijingensis</name>
    <dbReference type="NCBI Taxonomy" id="1775926"/>
    <lineage>
        <taxon>Eukaryota</taxon>
        <taxon>Fungi</taxon>
        <taxon>Dikarya</taxon>
        <taxon>Ascomycota</taxon>
        <taxon>Saccharomycotina</taxon>
        <taxon>Pichiomycetes</taxon>
        <taxon>Debaryomycetaceae</taxon>
        <taxon>Candida/Lodderomyces clade</taxon>
        <taxon>Lodderomyces</taxon>
    </lineage>
</organism>
<dbReference type="Gene3D" id="3.40.50.10320">
    <property type="entry name" value="LmbE-like"/>
    <property type="match status" value="1"/>
</dbReference>
<reference evidence="3 4" key="1">
    <citation type="submission" date="2024-03" db="EMBL/GenBank/DDBJ databases">
        <authorList>
            <person name="Brejova B."/>
        </authorList>
    </citation>
    <scope>NUCLEOTIDE SEQUENCE [LARGE SCALE GENOMIC DNA]</scope>
    <source>
        <strain evidence="3 4">CBS 14171</strain>
    </source>
</reference>
<dbReference type="Pfam" id="PF02585">
    <property type="entry name" value="PIG-L"/>
    <property type="match status" value="1"/>
</dbReference>
<dbReference type="PANTHER" id="PTHR12993">
    <property type="entry name" value="N-ACETYLGLUCOSAMINYL-PHOSPHATIDYLINOSITOL DE-N-ACETYLASE-RELATED"/>
    <property type="match status" value="1"/>
</dbReference>
<evidence type="ECO:0000313" key="4">
    <source>
        <dbReference type="Proteomes" id="UP001497383"/>
    </source>
</evidence>
<accession>A0ABP0ZGE2</accession>
<dbReference type="InterPro" id="IPR024078">
    <property type="entry name" value="LmbE-like_dom_sf"/>
</dbReference>
<dbReference type="InterPro" id="IPR003737">
    <property type="entry name" value="GlcNAc_PI_deacetylase-related"/>
</dbReference>
<keyword evidence="4" id="KW-1185">Reference proteome</keyword>
<proteinExistence type="inferred from homology"/>
<name>A0ABP0ZGE2_9ASCO</name>
<dbReference type="Proteomes" id="UP001497383">
    <property type="component" value="Chromosome 1"/>
</dbReference>
<sequence length="303" mass="34693">MLLNLPRFLLKTYLTSVIVWIMLTTSIPQTITKYTMKPLTSPYFPQSSITVPKRQPILNATVYVVIAHPDDEVMFFAPTILELTKPQYNNQVKLVCFSNGDAGDVAMGPVRTRELYASARILGVEVSNVRVLEYKDGMNETWHSQDIAKSITQVVKEEKEKDKKSGAVIVTFDDGGVSRHANHVALFHGCRKFWQKSRSVRVYTLKSLGFWEKYSFTLLTNVELATDYVTRLIRKFATVNINVSFFSPANDSSSVKIYSDLNKLACSYAAMAYGHYSQMVWFRYGWLMLSRYLTYNHLIEVTR</sequence>
<gene>
    <name evidence="3" type="ORF">LODBEIA_P04400</name>
</gene>
<dbReference type="RefSeq" id="XP_066827378.1">
    <property type="nucleotide sequence ID" value="XM_066974617.1"/>
</dbReference>
<dbReference type="SUPFAM" id="SSF102588">
    <property type="entry name" value="LmbE-like"/>
    <property type="match status" value="1"/>
</dbReference>
<dbReference type="GeneID" id="92205636"/>